<dbReference type="EMBL" id="JACGWM010000001">
    <property type="protein sequence ID" value="KAL0395727.1"/>
    <property type="molecule type" value="Genomic_DNA"/>
</dbReference>
<dbReference type="AlphaFoldDB" id="A0AAW2STZ8"/>
<feature type="region of interest" description="Disordered" evidence="1">
    <location>
        <begin position="1"/>
        <end position="55"/>
    </location>
</feature>
<comment type="caution">
    <text evidence="2">The sequence shown here is derived from an EMBL/GenBank/DDBJ whole genome shotgun (WGS) entry which is preliminary data.</text>
</comment>
<protein>
    <submittedName>
        <fullName evidence="2">Uncharacterized protein</fullName>
    </submittedName>
</protein>
<dbReference type="PANTHER" id="PTHR35737:SF1">
    <property type="entry name" value="CRYPTIC LOCI REGULATOR"/>
    <property type="match status" value="1"/>
</dbReference>
<reference evidence="2" key="1">
    <citation type="submission" date="2020-06" db="EMBL/GenBank/DDBJ databases">
        <authorList>
            <person name="Li T."/>
            <person name="Hu X."/>
            <person name="Zhang T."/>
            <person name="Song X."/>
            <person name="Zhang H."/>
            <person name="Dai N."/>
            <person name="Sheng W."/>
            <person name="Hou X."/>
            <person name="Wei L."/>
        </authorList>
    </citation>
    <scope>NUCLEOTIDE SEQUENCE</scope>
    <source>
        <strain evidence="2">KEN8</strain>
        <tissue evidence="2">Leaf</tissue>
    </source>
</reference>
<organism evidence="2">
    <name type="scientific">Sesamum calycinum</name>
    <dbReference type="NCBI Taxonomy" id="2727403"/>
    <lineage>
        <taxon>Eukaryota</taxon>
        <taxon>Viridiplantae</taxon>
        <taxon>Streptophyta</taxon>
        <taxon>Embryophyta</taxon>
        <taxon>Tracheophyta</taxon>
        <taxon>Spermatophyta</taxon>
        <taxon>Magnoliopsida</taxon>
        <taxon>eudicotyledons</taxon>
        <taxon>Gunneridae</taxon>
        <taxon>Pentapetalae</taxon>
        <taxon>asterids</taxon>
        <taxon>lamiids</taxon>
        <taxon>Lamiales</taxon>
        <taxon>Pedaliaceae</taxon>
        <taxon>Sesamum</taxon>
    </lineage>
</organism>
<evidence type="ECO:0000313" key="2">
    <source>
        <dbReference type="EMBL" id="KAL0395727.1"/>
    </source>
</evidence>
<reference evidence="2" key="2">
    <citation type="journal article" date="2024" name="Plant">
        <title>Genomic evolution and insights into agronomic trait innovations of Sesamum species.</title>
        <authorList>
            <person name="Miao H."/>
            <person name="Wang L."/>
            <person name="Qu L."/>
            <person name="Liu H."/>
            <person name="Sun Y."/>
            <person name="Le M."/>
            <person name="Wang Q."/>
            <person name="Wei S."/>
            <person name="Zheng Y."/>
            <person name="Lin W."/>
            <person name="Duan Y."/>
            <person name="Cao H."/>
            <person name="Xiong S."/>
            <person name="Wang X."/>
            <person name="Wei L."/>
            <person name="Li C."/>
            <person name="Ma Q."/>
            <person name="Ju M."/>
            <person name="Zhao R."/>
            <person name="Li G."/>
            <person name="Mu C."/>
            <person name="Tian Q."/>
            <person name="Mei H."/>
            <person name="Zhang T."/>
            <person name="Gao T."/>
            <person name="Zhang H."/>
        </authorList>
    </citation>
    <scope>NUCLEOTIDE SEQUENCE</scope>
    <source>
        <strain evidence="2">KEN8</strain>
    </source>
</reference>
<accession>A0AAW2STZ8</accession>
<gene>
    <name evidence="2" type="ORF">Scaly_0021100</name>
</gene>
<evidence type="ECO:0000256" key="1">
    <source>
        <dbReference type="SAM" id="MobiDB-lite"/>
    </source>
</evidence>
<feature type="compositionally biased region" description="Acidic residues" evidence="1">
    <location>
        <begin position="8"/>
        <end position="17"/>
    </location>
</feature>
<name>A0AAW2STZ8_9LAMI</name>
<dbReference type="PANTHER" id="PTHR35737">
    <property type="entry name" value="CRYPTIC LOCI REGULATOR"/>
    <property type="match status" value="1"/>
</dbReference>
<proteinExistence type="predicted"/>
<sequence>MAAPAGYEDPDEWELVNDDGFVHKRKKRPRVDPGGASSAGHLPPDPELEKKHRRERKKRALLKLREKYLEEISRWELLSNTLKEMQETAQARLLKRQELCPTTSFGAASSSEQHSASDATCQRIVDDLLSQSHSHIKIRKKRKKRELVEAQEAIIRDVSNLCDVAEALCSAHEERLKQQLSDLPIWEPSPHELMAALGEQ</sequence>